<evidence type="ECO:0000256" key="5">
    <source>
        <dbReference type="ARBA" id="ARBA00023304"/>
    </source>
</evidence>
<evidence type="ECO:0000256" key="6">
    <source>
        <dbReference type="SAM" id="MobiDB-lite"/>
    </source>
</evidence>
<keyword evidence="3" id="KW-0808">Transferase</keyword>
<feature type="domain" description="Pyruvate carboxyltransferase" evidence="7">
    <location>
        <begin position="4"/>
        <end position="262"/>
    </location>
</feature>
<evidence type="ECO:0000313" key="8">
    <source>
        <dbReference type="EMBL" id="MZL70301.1"/>
    </source>
</evidence>
<dbReference type="PANTHER" id="PTHR10277:SF9">
    <property type="entry name" value="2-ISOPROPYLMALATE SYNTHASE 1, CHLOROPLASTIC-RELATED"/>
    <property type="match status" value="1"/>
</dbReference>
<dbReference type="FunFam" id="3.30.160.270:FF:000003">
    <property type="entry name" value="2-isopropylmalate synthase"/>
    <property type="match status" value="1"/>
</dbReference>
<dbReference type="SMART" id="SM00917">
    <property type="entry name" value="LeuA_dimer"/>
    <property type="match status" value="1"/>
</dbReference>
<accession>A0AAQ1MDZ7</accession>
<protein>
    <recommendedName>
        <fullName evidence="1">2-isopropylmalate synthase</fullName>
    </recommendedName>
</protein>
<dbReference type="Gene3D" id="3.20.20.70">
    <property type="entry name" value="Aldolase class I"/>
    <property type="match status" value="1"/>
</dbReference>
<dbReference type="Gene3D" id="3.30.160.270">
    <property type="match status" value="1"/>
</dbReference>
<dbReference type="EMBL" id="WWVX01000008">
    <property type="protein sequence ID" value="MZL70301.1"/>
    <property type="molecule type" value="Genomic_DNA"/>
</dbReference>
<dbReference type="PANTHER" id="PTHR10277">
    <property type="entry name" value="HOMOCITRATE SYNTHASE-RELATED"/>
    <property type="match status" value="1"/>
</dbReference>
<dbReference type="PROSITE" id="PS50991">
    <property type="entry name" value="PYR_CT"/>
    <property type="match status" value="1"/>
</dbReference>
<evidence type="ECO:0000256" key="1">
    <source>
        <dbReference type="ARBA" id="ARBA00018198"/>
    </source>
</evidence>
<comment type="caution">
    <text evidence="9">The sequence shown here is derived from an EMBL/GenBank/DDBJ whole genome shotgun (WGS) entry which is preliminary data.</text>
</comment>
<organism evidence="9 10">
    <name type="scientific">Bittarella massiliensis</name>
    <name type="common">ex Durand et al. 2017</name>
    <dbReference type="NCBI Taxonomy" id="1720313"/>
    <lineage>
        <taxon>Bacteria</taxon>
        <taxon>Bacillati</taxon>
        <taxon>Bacillota</taxon>
        <taxon>Clostridia</taxon>
        <taxon>Eubacteriales</taxon>
        <taxon>Oscillospiraceae</taxon>
        <taxon>Bittarella (ex Durand et al. 2017)</taxon>
    </lineage>
</organism>
<dbReference type="Pfam" id="PF00682">
    <property type="entry name" value="HMGL-like"/>
    <property type="match status" value="1"/>
</dbReference>
<name>A0AAQ1MDZ7_9FIRM</name>
<dbReference type="InterPro" id="IPR000891">
    <property type="entry name" value="PYR_CT"/>
</dbReference>
<keyword evidence="4" id="KW-0464">Manganese</keyword>
<reference evidence="8 11" key="3">
    <citation type="journal article" date="2019" name="Nat. Med.">
        <title>A library of human gut bacterial isolates paired with longitudinal multiomics data enables mechanistic microbiome research.</title>
        <authorList>
            <person name="Poyet M."/>
            <person name="Groussin M."/>
            <person name="Gibbons S.M."/>
            <person name="Avila-Pacheco J."/>
            <person name="Jiang X."/>
            <person name="Kearney S.M."/>
            <person name="Perrotta A.R."/>
            <person name="Berdy B."/>
            <person name="Zhao S."/>
            <person name="Lieberman T.D."/>
            <person name="Swanson P.K."/>
            <person name="Smith M."/>
            <person name="Roesemann S."/>
            <person name="Alexander J.E."/>
            <person name="Rich S.A."/>
            <person name="Livny J."/>
            <person name="Vlamakis H."/>
            <person name="Clish C."/>
            <person name="Bullock K."/>
            <person name="Deik A."/>
            <person name="Scott J."/>
            <person name="Pierce K.A."/>
            <person name="Xavier R.J."/>
            <person name="Alm E.J."/>
        </authorList>
    </citation>
    <scope>NUCLEOTIDE SEQUENCE [LARGE SCALE GENOMIC DNA]</scope>
    <source>
        <strain evidence="8 11">BIOML-A2</strain>
    </source>
</reference>
<keyword evidence="11" id="KW-1185">Reference proteome</keyword>
<dbReference type="GO" id="GO:0009098">
    <property type="term" value="P:L-leucine biosynthetic process"/>
    <property type="evidence" value="ECO:0007669"/>
    <property type="project" value="InterPro"/>
</dbReference>
<feature type="compositionally biased region" description="Low complexity" evidence="6">
    <location>
        <begin position="284"/>
        <end position="293"/>
    </location>
</feature>
<dbReference type="SUPFAM" id="SSF51569">
    <property type="entry name" value="Aldolase"/>
    <property type="match status" value="1"/>
</dbReference>
<dbReference type="Proteomes" id="UP000474718">
    <property type="component" value="Unassembled WGS sequence"/>
</dbReference>
<proteinExistence type="predicted"/>
<dbReference type="InterPro" id="IPR013709">
    <property type="entry name" value="2-isopropylmalate_synth_dimer"/>
</dbReference>
<sequence length="470" mass="49643">MRNLQFADVTLRMTGARPEGAPSFKEKIEIAKLLDRLAVPVIETPPITDAQVDALVIKTIANLAETAAVSVPVGLSEEGVARAWEAVKGAKHPRLQVIVPTSPVQMEYGCHKKPPMVLEMIAALVTACRARCAEVEFVADDATRAEPAFLRRAIAAAAAAGASVITLCDAAGASLPEEFAAFFSAVRAEVPEAAGCAWGVQCSDGLKMALACAVAAVRAGADEVKVTADGGDCPALDALSQIVRSRGDACGVYSDLRITELQRAVSQIRWMTEPGRSASSPFDGNRAAAAPAGGELGAHDDRESVGRAVRQLGYDLSEEDMAKVYEAFVKIAEKKTVSPKELDVIVASNALQVPPSYQLQSYLINSGNVITPIAHLKLEREGETLQGICAGDGPIDAAFLAIEQAVGHHYELDDYQIQAVTEGREAMGAALIRLRSGGKLYSGQGISTDVIGASIQAYLNALNKIVYEEM</sequence>
<dbReference type="GO" id="GO:0003852">
    <property type="term" value="F:2-isopropylmalate synthase activity"/>
    <property type="evidence" value="ECO:0007669"/>
    <property type="project" value="InterPro"/>
</dbReference>
<evidence type="ECO:0000313" key="10">
    <source>
        <dbReference type="Proteomes" id="UP000184089"/>
    </source>
</evidence>
<reference evidence="9" key="2">
    <citation type="submission" date="2016-11" db="EMBL/GenBank/DDBJ databases">
        <authorList>
            <person name="Varghese N."/>
            <person name="Submissions S."/>
        </authorList>
    </citation>
    <scope>NUCLEOTIDE SEQUENCE</scope>
    <source>
        <strain evidence="9">DSM 4029</strain>
    </source>
</reference>
<dbReference type="InterPro" id="IPR050073">
    <property type="entry name" value="2-IPM_HCS-like"/>
</dbReference>
<dbReference type="InterPro" id="IPR036230">
    <property type="entry name" value="LeuA_allosteric_dom_sf"/>
</dbReference>
<keyword evidence="5" id="KW-0100">Branched-chain amino acid biosynthesis</keyword>
<dbReference type="RefSeq" id="WP_073261116.1">
    <property type="nucleotide sequence ID" value="NZ_FQVY01000002.1"/>
</dbReference>
<dbReference type="InterPro" id="IPR013785">
    <property type="entry name" value="Aldolase_TIM"/>
</dbReference>
<evidence type="ECO:0000313" key="9">
    <source>
        <dbReference type="EMBL" id="SHG17943.1"/>
    </source>
</evidence>
<keyword evidence="2" id="KW-0028">Amino-acid biosynthesis</keyword>
<evidence type="ECO:0000313" key="11">
    <source>
        <dbReference type="Proteomes" id="UP000474718"/>
    </source>
</evidence>
<gene>
    <name evidence="8" type="ORF">GT747_11105</name>
    <name evidence="9" type="ORF">SAMN05444424_1765</name>
</gene>
<evidence type="ECO:0000256" key="4">
    <source>
        <dbReference type="ARBA" id="ARBA00023211"/>
    </source>
</evidence>
<feature type="region of interest" description="Disordered" evidence="6">
    <location>
        <begin position="274"/>
        <end position="300"/>
    </location>
</feature>
<dbReference type="Proteomes" id="UP000184089">
    <property type="component" value="Unassembled WGS sequence"/>
</dbReference>
<evidence type="ECO:0000259" key="7">
    <source>
        <dbReference type="PROSITE" id="PS50991"/>
    </source>
</evidence>
<dbReference type="Pfam" id="PF08502">
    <property type="entry name" value="LeuA_dimer"/>
    <property type="match status" value="1"/>
</dbReference>
<evidence type="ECO:0000256" key="2">
    <source>
        <dbReference type="ARBA" id="ARBA00022605"/>
    </source>
</evidence>
<dbReference type="AlphaFoldDB" id="A0AAQ1MDZ7"/>
<dbReference type="SUPFAM" id="SSF110921">
    <property type="entry name" value="2-isopropylmalate synthase LeuA, allosteric (dimerisation) domain"/>
    <property type="match status" value="1"/>
</dbReference>
<evidence type="ECO:0000256" key="3">
    <source>
        <dbReference type="ARBA" id="ARBA00022679"/>
    </source>
</evidence>
<dbReference type="EMBL" id="FQVY01000002">
    <property type="protein sequence ID" value="SHG17943.1"/>
    <property type="molecule type" value="Genomic_DNA"/>
</dbReference>
<reference evidence="10" key="1">
    <citation type="submission" date="2016-11" db="EMBL/GenBank/DDBJ databases">
        <authorList>
            <person name="Jaros S."/>
            <person name="Januszkiewicz K."/>
            <person name="Wedrychowicz H."/>
        </authorList>
    </citation>
    <scope>NUCLEOTIDE SEQUENCE [LARGE SCALE GENOMIC DNA]</scope>
    <source>
        <strain evidence="10">DSM 4029</strain>
    </source>
</reference>